<keyword evidence="2" id="KW-0812">Transmembrane</keyword>
<reference evidence="3 4" key="1">
    <citation type="journal article" date="2023" name="IScience">
        <title>Expanded male sex-determining region conserved during the evolution of homothallism in the green alga Volvox.</title>
        <authorList>
            <person name="Yamamoto K."/>
            <person name="Matsuzaki R."/>
            <person name="Mahakham W."/>
            <person name="Heman W."/>
            <person name="Sekimoto H."/>
            <person name="Kawachi M."/>
            <person name="Minakuchi Y."/>
            <person name="Toyoda A."/>
            <person name="Nozaki H."/>
        </authorList>
    </citation>
    <scope>NUCLEOTIDE SEQUENCE [LARGE SCALE GENOMIC DNA]</scope>
    <source>
        <strain evidence="3 4">NIES-4468</strain>
    </source>
</reference>
<gene>
    <name evidence="3" type="ORF">VaNZ11_011451</name>
</gene>
<evidence type="ECO:0000256" key="1">
    <source>
        <dbReference type="SAM" id="MobiDB-lite"/>
    </source>
</evidence>
<sequence length="151" mass="17440">SASPTTAAFIYKGNYSWSQHILQRFRSCRSSFLFYQFSFLYITFWLPIMTALHASALSLPHICGHTCSVVHEFGNMYRCVNSGLIHICDANCDQRLYHDRYNTICRISKKLHPPFNDDKMSEETPARKRIGEDGDDLNASWKRRTHAPVSC</sequence>
<feature type="compositionally biased region" description="Basic residues" evidence="1">
    <location>
        <begin position="141"/>
        <end position="151"/>
    </location>
</feature>
<feature type="non-terminal residue" evidence="3">
    <location>
        <position position="1"/>
    </location>
</feature>
<feature type="region of interest" description="Disordered" evidence="1">
    <location>
        <begin position="116"/>
        <end position="151"/>
    </location>
</feature>
<evidence type="ECO:0000313" key="4">
    <source>
        <dbReference type="Proteomes" id="UP001165090"/>
    </source>
</evidence>
<keyword evidence="4" id="KW-1185">Reference proteome</keyword>
<accession>A0ABQ5SCR3</accession>
<dbReference type="EMBL" id="BSDZ01000078">
    <property type="protein sequence ID" value="GLI67268.1"/>
    <property type="molecule type" value="Genomic_DNA"/>
</dbReference>
<dbReference type="PANTHER" id="PTHR36372">
    <property type="entry name" value="EXPRESSED PROTEIN"/>
    <property type="match status" value="1"/>
</dbReference>
<evidence type="ECO:0000313" key="3">
    <source>
        <dbReference type="EMBL" id="GLI67268.1"/>
    </source>
</evidence>
<evidence type="ECO:0000256" key="2">
    <source>
        <dbReference type="SAM" id="Phobius"/>
    </source>
</evidence>
<dbReference type="Proteomes" id="UP001165090">
    <property type="component" value="Unassembled WGS sequence"/>
</dbReference>
<proteinExistence type="predicted"/>
<name>A0ABQ5SCR3_9CHLO</name>
<keyword evidence="2" id="KW-0472">Membrane</keyword>
<organism evidence="3 4">
    <name type="scientific">Volvox africanus</name>
    <dbReference type="NCBI Taxonomy" id="51714"/>
    <lineage>
        <taxon>Eukaryota</taxon>
        <taxon>Viridiplantae</taxon>
        <taxon>Chlorophyta</taxon>
        <taxon>core chlorophytes</taxon>
        <taxon>Chlorophyceae</taxon>
        <taxon>CS clade</taxon>
        <taxon>Chlamydomonadales</taxon>
        <taxon>Volvocaceae</taxon>
        <taxon>Volvox</taxon>
    </lineage>
</organism>
<feature type="transmembrane region" description="Helical" evidence="2">
    <location>
        <begin position="32"/>
        <end position="52"/>
    </location>
</feature>
<feature type="compositionally biased region" description="Basic and acidic residues" evidence="1">
    <location>
        <begin position="116"/>
        <end position="132"/>
    </location>
</feature>
<comment type="caution">
    <text evidence="3">The sequence shown here is derived from an EMBL/GenBank/DDBJ whole genome shotgun (WGS) entry which is preliminary data.</text>
</comment>
<keyword evidence="2" id="KW-1133">Transmembrane helix</keyword>
<protein>
    <submittedName>
        <fullName evidence="3">Uncharacterized protein</fullName>
    </submittedName>
</protein>